<dbReference type="Gene3D" id="2.30.30.110">
    <property type="match status" value="1"/>
</dbReference>
<dbReference type="RefSeq" id="WP_234659994.1">
    <property type="nucleotide sequence ID" value="NZ_AP027734.1"/>
</dbReference>
<sequence length="114" mass="12470">MTEPELAPGVIAWASLEPVRGREQGGHRPVLVIASSGYLDAVTTLAIVLPITTTDRGWPNHVPVDGHSGLDRPSWIMTEQPRTLSRDRLTRISGQVSTDCLGAVRMWLGDFLEL</sequence>
<gene>
    <name evidence="3" type="ORF">GCM10025870_22540</name>
</gene>
<evidence type="ECO:0008006" key="5">
    <source>
        <dbReference type="Google" id="ProtNLM"/>
    </source>
</evidence>
<evidence type="ECO:0000313" key="4">
    <source>
        <dbReference type="Proteomes" id="UP001321477"/>
    </source>
</evidence>
<name>A0ABM8H304_9MICO</name>
<dbReference type="InterPro" id="IPR011067">
    <property type="entry name" value="Plasmid_toxin/cell-grow_inhib"/>
</dbReference>
<comment type="similarity">
    <text evidence="1">Belongs to the PemK/MazF family.</text>
</comment>
<organism evidence="3 4">
    <name type="scientific">Agromyces marinus</name>
    <dbReference type="NCBI Taxonomy" id="1389020"/>
    <lineage>
        <taxon>Bacteria</taxon>
        <taxon>Bacillati</taxon>
        <taxon>Actinomycetota</taxon>
        <taxon>Actinomycetes</taxon>
        <taxon>Micrococcales</taxon>
        <taxon>Microbacteriaceae</taxon>
        <taxon>Agromyces</taxon>
    </lineage>
</organism>
<accession>A0ABM8H304</accession>
<evidence type="ECO:0000313" key="3">
    <source>
        <dbReference type="EMBL" id="BDZ55181.1"/>
    </source>
</evidence>
<protein>
    <recommendedName>
        <fullName evidence="5">Type II toxin-antitoxin system PemK/MazF family toxin</fullName>
    </recommendedName>
</protein>
<dbReference type="Proteomes" id="UP001321477">
    <property type="component" value="Chromosome"/>
</dbReference>
<dbReference type="SUPFAM" id="SSF50118">
    <property type="entry name" value="Cell growth inhibitor/plasmid maintenance toxic component"/>
    <property type="match status" value="1"/>
</dbReference>
<reference evidence="4" key="1">
    <citation type="journal article" date="2019" name="Int. J. Syst. Evol. Microbiol.">
        <title>The Global Catalogue of Microorganisms (GCM) 10K type strain sequencing project: providing services to taxonomists for standard genome sequencing and annotation.</title>
        <authorList>
            <consortium name="The Broad Institute Genomics Platform"/>
            <consortium name="The Broad Institute Genome Sequencing Center for Infectious Disease"/>
            <person name="Wu L."/>
            <person name="Ma J."/>
        </authorList>
    </citation>
    <scope>NUCLEOTIDE SEQUENCE [LARGE SCALE GENOMIC DNA]</scope>
    <source>
        <strain evidence="4">NBRC 109019</strain>
    </source>
</reference>
<proteinExistence type="inferred from homology"/>
<keyword evidence="2" id="KW-1277">Toxin-antitoxin system</keyword>
<evidence type="ECO:0000256" key="1">
    <source>
        <dbReference type="ARBA" id="ARBA00007521"/>
    </source>
</evidence>
<keyword evidence="4" id="KW-1185">Reference proteome</keyword>
<dbReference type="PANTHER" id="PTHR33988">
    <property type="entry name" value="ENDORIBONUCLEASE MAZF-RELATED"/>
    <property type="match status" value="1"/>
</dbReference>
<dbReference type="Pfam" id="PF02452">
    <property type="entry name" value="PemK_toxin"/>
    <property type="match status" value="1"/>
</dbReference>
<dbReference type="InterPro" id="IPR003477">
    <property type="entry name" value="PemK-like"/>
</dbReference>
<evidence type="ECO:0000256" key="2">
    <source>
        <dbReference type="ARBA" id="ARBA00022649"/>
    </source>
</evidence>
<dbReference type="EMBL" id="AP027734">
    <property type="protein sequence ID" value="BDZ55181.1"/>
    <property type="molecule type" value="Genomic_DNA"/>
</dbReference>